<evidence type="ECO:0008006" key="3">
    <source>
        <dbReference type="Google" id="ProtNLM"/>
    </source>
</evidence>
<dbReference type="Proteomes" id="UP000501600">
    <property type="component" value="Chromosome"/>
</dbReference>
<dbReference type="InterPro" id="IPR012334">
    <property type="entry name" value="Pectin_lyas_fold"/>
</dbReference>
<dbReference type="EMBL" id="CP051217">
    <property type="protein sequence ID" value="QJB70261.1"/>
    <property type="molecule type" value="Genomic_DNA"/>
</dbReference>
<gene>
    <name evidence="1" type="ORF">HF685_14075</name>
</gene>
<reference evidence="1 2" key="1">
    <citation type="submission" date="2020-04" db="EMBL/GenBank/DDBJ databases">
        <title>Genome sequence for Sphingorhabdus sp. strain M1.</title>
        <authorList>
            <person name="Park S.-J."/>
        </authorList>
    </citation>
    <scope>NUCLEOTIDE SEQUENCE [LARGE SCALE GENOMIC DNA]</scope>
    <source>
        <strain evidence="1 2">JK6</strain>
    </source>
</reference>
<dbReference type="Gene3D" id="2.160.20.10">
    <property type="entry name" value="Single-stranded right-handed beta-helix, Pectin lyase-like"/>
    <property type="match status" value="2"/>
</dbReference>
<protein>
    <recommendedName>
        <fullName evidence="3">Pectate lyase superfamily protein domain-containing protein</fullName>
    </recommendedName>
</protein>
<proteinExistence type="predicted"/>
<dbReference type="SUPFAM" id="SSF51126">
    <property type="entry name" value="Pectin lyase-like"/>
    <property type="match status" value="1"/>
</dbReference>
<name>A0A6H2DR71_9SPHN</name>
<dbReference type="RefSeq" id="WP_168820527.1">
    <property type="nucleotide sequence ID" value="NZ_CP051217.1"/>
</dbReference>
<sequence>MTASCVMAQTAVSEPALPAILGDKTIAAQNPLPDFSYAGYGFGLAELPRAGGSIINVTDYGVIADDGLDDSKAILRALAAANAVAGKVTLRFPKGRVQVTEVLRITRSDIVLEGFGDGKGGTELYFPRPLKIIDQSSDLDELRDYLVRENKFQKEPENNIDYLFTEYSWSGGFIFVGPEGTRPVSYDGSKDKRDPVLANGVSGKQFGRSFTVDSTANLKTDDVIQLQWFSGDGENSAIIKSLYGDTDLPIGSHHWTFPNRPVVGQSTRITGIKGKTITIGDPLLHDIRSDQPAAVAKWEHLTNVGIQNMRLEFPANPWFGHHLEQGYNGIYMTGVFDGWIRNLTVHDSDSAILTDNAANLTIADITTTGDHRAHYSVHVGSVHNVLVKDLRVENPVVHPVSVNTRSTRSVYQRATVLREAILDQHSGSNHQNLFDQITMYIDPAKGDDGWQYRLYVGGGAPYWKPGHGIGNTTWNINLFTPDSVPADATVNITSGLEGPGKTIAGLHGNRRYSVTYDPEATITATNEAITQAPSLYDYQMSQRKK</sequence>
<accession>A0A6H2DR71</accession>
<dbReference type="AlphaFoldDB" id="A0A6H2DR71"/>
<dbReference type="InterPro" id="IPR011050">
    <property type="entry name" value="Pectin_lyase_fold/virulence"/>
</dbReference>
<keyword evidence="2" id="KW-1185">Reference proteome</keyword>
<evidence type="ECO:0000313" key="2">
    <source>
        <dbReference type="Proteomes" id="UP000501600"/>
    </source>
</evidence>
<dbReference type="KEGG" id="phao:HF685_14075"/>
<organism evidence="1 2">
    <name type="scientific">Parasphingorhabdus halotolerans</name>
    <dbReference type="NCBI Taxonomy" id="2725558"/>
    <lineage>
        <taxon>Bacteria</taxon>
        <taxon>Pseudomonadati</taxon>
        <taxon>Pseudomonadota</taxon>
        <taxon>Alphaproteobacteria</taxon>
        <taxon>Sphingomonadales</taxon>
        <taxon>Sphingomonadaceae</taxon>
        <taxon>Parasphingorhabdus</taxon>
    </lineage>
</organism>
<evidence type="ECO:0000313" key="1">
    <source>
        <dbReference type="EMBL" id="QJB70261.1"/>
    </source>
</evidence>